<dbReference type="InterPro" id="IPR040255">
    <property type="entry name" value="Non-specific_endonuclease"/>
</dbReference>
<dbReference type="InterPro" id="IPR009003">
    <property type="entry name" value="Peptidase_S1_PA"/>
</dbReference>
<dbReference type="SUPFAM" id="SSF50494">
    <property type="entry name" value="Trypsin-like serine proteases"/>
    <property type="match status" value="1"/>
</dbReference>
<dbReference type="PANTHER" id="PTHR13966:SF5">
    <property type="entry name" value="ENDONUCLEASE G, MITOCHONDRIAL"/>
    <property type="match status" value="1"/>
</dbReference>
<organism evidence="3 4">
    <name type="scientific">Candidatus Nitrosocosmicus arcticus</name>
    <dbReference type="NCBI Taxonomy" id="2035267"/>
    <lineage>
        <taxon>Archaea</taxon>
        <taxon>Nitrososphaerota</taxon>
        <taxon>Nitrososphaeria</taxon>
        <taxon>Nitrososphaerales</taxon>
        <taxon>Nitrososphaeraceae</taxon>
        <taxon>Candidatus Nitrosocosmicus</taxon>
    </lineage>
</organism>
<dbReference type="EMBL" id="VOAH01000008">
    <property type="protein sequence ID" value="TVP40367.1"/>
    <property type="molecule type" value="Genomic_DNA"/>
</dbReference>
<dbReference type="RefSeq" id="WP_222424865.1">
    <property type="nucleotide sequence ID" value="NZ_ML675584.1"/>
</dbReference>
<dbReference type="InterPro" id="IPR044929">
    <property type="entry name" value="DNA/RNA_non-sp_Endonuclease_sf"/>
</dbReference>
<dbReference type="PANTHER" id="PTHR13966">
    <property type="entry name" value="ENDONUCLEASE RELATED"/>
    <property type="match status" value="1"/>
</dbReference>
<evidence type="ECO:0000259" key="2">
    <source>
        <dbReference type="SMART" id="SM00892"/>
    </source>
</evidence>
<comment type="caution">
    <text evidence="3">The sequence shown here is derived from an EMBL/GenBank/DDBJ whole genome shotgun (WGS) entry which is preliminary data.</text>
</comment>
<keyword evidence="3" id="KW-0540">Nuclease</keyword>
<dbReference type="SMART" id="SM00477">
    <property type="entry name" value="NUC"/>
    <property type="match status" value="1"/>
</dbReference>
<evidence type="ECO:0000313" key="3">
    <source>
        <dbReference type="EMBL" id="TVP40367.1"/>
    </source>
</evidence>
<dbReference type="InterPro" id="IPR044925">
    <property type="entry name" value="His-Me_finger_sf"/>
</dbReference>
<dbReference type="Pfam" id="PF01223">
    <property type="entry name" value="Endonuclease_NS"/>
    <property type="match status" value="1"/>
</dbReference>
<reference evidence="3 4" key="1">
    <citation type="journal article" date="2019" name="Front. Microbiol.">
        <title>Ammonia Oxidation by the Arctic Terrestrial Thaumarchaeote Candidatus Nitrosocosmicus arcticus Is Stimulated by Increasing Temperatures.</title>
        <authorList>
            <person name="Alves R.J.E."/>
            <person name="Kerou M."/>
            <person name="Zappe A."/>
            <person name="Bittner R."/>
            <person name="Abby S.S."/>
            <person name="Schmidt H.A."/>
            <person name="Pfeifer K."/>
            <person name="Schleper C."/>
        </authorList>
    </citation>
    <scope>NUCLEOTIDE SEQUENCE [LARGE SCALE GENOMIC DNA]</scope>
    <source>
        <strain evidence="3 4">Kfb</strain>
    </source>
</reference>
<keyword evidence="3" id="KW-0255">Endonuclease</keyword>
<feature type="domain" description="DNA/RNA non-specific endonuclease/pyrophosphatase/phosphodiesterase" evidence="2">
    <location>
        <begin position="396"/>
        <end position="604"/>
    </location>
</feature>
<feature type="domain" description="ENPP1-3/EXOG-like endonuclease/phosphodiesterase" evidence="1">
    <location>
        <begin position="397"/>
        <end position="604"/>
    </location>
</feature>
<dbReference type="GO" id="GO:0003676">
    <property type="term" value="F:nucleic acid binding"/>
    <property type="evidence" value="ECO:0007669"/>
    <property type="project" value="InterPro"/>
</dbReference>
<dbReference type="Gene3D" id="3.40.570.10">
    <property type="entry name" value="Extracellular Endonuclease, subunit A"/>
    <property type="match status" value="1"/>
</dbReference>
<dbReference type="SUPFAM" id="SSF54060">
    <property type="entry name" value="His-Me finger endonucleases"/>
    <property type="match status" value="1"/>
</dbReference>
<dbReference type="CDD" id="cd00091">
    <property type="entry name" value="NUC"/>
    <property type="match status" value="1"/>
</dbReference>
<dbReference type="InterPro" id="IPR043504">
    <property type="entry name" value="Peptidase_S1_PA_chymotrypsin"/>
</dbReference>
<evidence type="ECO:0000313" key="4">
    <source>
        <dbReference type="Proteomes" id="UP000315289"/>
    </source>
</evidence>
<gene>
    <name evidence="3" type="ORF">NARC_80095</name>
</gene>
<dbReference type="GO" id="GO:0046872">
    <property type="term" value="F:metal ion binding"/>
    <property type="evidence" value="ECO:0007669"/>
    <property type="project" value="InterPro"/>
</dbReference>
<dbReference type="Proteomes" id="UP000315289">
    <property type="component" value="Unassembled WGS sequence"/>
</dbReference>
<keyword evidence="4" id="KW-1185">Reference proteome</keyword>
<dbReference type="InterPro" id="IPR001604">
    <property type="entry name" value="Endo_G_ENPP1-like_dom"/>
</dbReference>
<accession>A0A557SUT8</accession>
<dbReference type="GO" id="GO:0004519">
    <property type="term" value="F:endonuclease activity"/>
    <property type="evidence" value="ECO:0007669"/>
    <property type="project" value="UniProtKB-KW"/>
</dbReference>
<dbReference type="SMART" id="SM00892">
    <property type="entry name" value="Endonuclease_NS"/>
    <property type="match status" value="1"/>
</dbReference>
<dbReference type="Gene3D" id="2.40.10.10">
    <property type="entry name" value="Trypsin-like serine proteases"/>
    <property type="match status" value="2"/>
</dbReference>
<protein>
    <submittedName>
        <fullName evidence="3">DNA/RNA endonuclease</fullName>
    </submittedName>
</protein>
<keyword evidence="3" id="KW-0378">Hydrolase</keyword>
<evidence type="ECO:0000259" key="1">
    <source>
        <dbReference type="SMART" id="SM00477"/>
    </source>
</evidence>
<sequence length="633" mass="70336">MAKKIKNSKSRNLIKKQASAKDSQVVSMNVLRDFVRTRGAEFLKDPNISSVGIGYKQKEDKLTDEISIQFTVEMKAQPEDIKGLGSTLIPKYFKLNGTEVPTDVIQRKYAADFRLVSELVVSDRKRRMDPMVPGISISNVHGSAGTIGCMVYDKASGSPYILSNWHVLHGSNGVIGDDIVQPGPHDDNRAHLNKMGKLVRSHLGHAGDCAITTIEDRSFNNAVIDLGISIDKIGEPELGDKVIKSGRTTGVTHGVVSRVNTIVKIDYGGSIGEQEIGGFEIGIDLTNPPENGEISMGGDSGSVWIFKSSNGKPSGVMAGLHFAGESSGNPTEYAIACYPKSIFEKLQITLDGPNLLETKPNRGFATDFLSVHIENPGLVEENKEDRYVLNESEIIDYTHFSLVLNKERKFPFWVGWNIDGGNIKKISRSGIPFINDPRIPSEFQAGDELYRTNKLDRGHIARRADLVWGTLAEAEKANKDSFYFTNISPQMDKFNQGNKGGIWGKLEDAVFDEVDVENLRVSLFGGPVFHQDDKIYRNTKLPREFWKILMYVENQVLRAKGFLLTQNLDELEALDLDDFKVFQVGLAEIEARCGLIFDAKIKTVDSFGTKLNRKGIQTPQRNPIEHVKDIDWS</sequence>
<dbReference type="GO" id="GO:0016787">
    <property type="term" value="F:hydrolase activity"/>
    <property type="evidence" value="ECO:0007669"/>
    <property type="project" value="InterPro"/>
</dbReference>
<name>A0A557SUT8_9ARCH</name>
<dbReference type="InterPro" id="IPR020821">
    <property type="entry name" value="ENPP1-3/EXOG-like_nuc-like"/>
</dbReference>
<dbReference type="AlphaFoldDB" id="A0A557SUT8"/>
<proteinExistence type="predicted"/>